<evidence type="ECO:0000313" key="6">
    <source>
        <dbReference type="Proteomes" id="UP001595766"/>
    </source>
</evidence>
<dbReference type="InterPro" id="IPR017853">
    <property type="entry name" value="GH"/>
</dbReference>
<feature type="chain" id="PRO_5045691641" evidence="3">
    <location>
        <begin position="24"/>
        <end position="518"/>
    </location>
</feature>
<keyword evidence="6" id="KW-1185">Reference proteome</keyword>
<dbReference type="InterPro" id="IPR038901">
    <property type="entry name" value="HEXDC-like"/>
</dbReference>
<dbReference type="InterPro" id="IPR015883">
    <property type="entry name" value="Glyco_hydro_20_cat"/>
</dbReference>
<dbReference type="Gene3D" id="3.20.20.80">
    <property type="entry name" value="Glycosidases"/>
    <property type="match status" value="1"/>
</dbReference>
<evidence type="ECO:0000259" key="4">
    <source>
        <dbReference type="Pfam" id="PF00728"/>
    </source>
</evidence>
<evidence type="ECO:0000256" key="1">
    <source>
        <dbReference type="ARBA" id="ARBA00006285"/>
    </source>
</evidence>
<dbReference type="RefSeq" id="WP_241294539.1">
    <property type="nucleotide sequence ID" value="NZ_JAKZGR010000007.1"/>
</dbReference>
<dbReference type="Pfam" id="PF00728">
    <property type="entry name" value="Glyco_hydro_20"/>
    <property type="match status" value="1"/>
</dbReference>
<feature type="signal peptide" evidence="3">
    <location>
        <begin position="1"/>
        <end position="23"/>
    </location>
</feature>
<feature type="domain" description="Glycoside hydrolase family 20 catalytic" evidence="4">
    <location>
        <begin position="86"/>
        <end position="244"/>
    </location>
</feature>
<evidence type="ECO:0000313" key="5">
    <source>
        <dbReference type="EMBL" id="MFC3977828.1"/>
    </source>
</evidence>
<evidence type="ECO:0000256" key="2">
    <source>
        <dbReference type="ARBA" id="ARBA00022801"/>
    </source>
</evidence>
<dbReference type="SUPFAM" id="SSF51445">
    <property type="entry name" value="(Trans)glycosidases"/>
    <property type="match status" value="1"/>
</dbReference>
<dbReference type="EMBL" id="JBHSAV010000059">
    <property type="protein sequence ID" value="MFC3977828.1"/>
    <property type="molecule type" value="Genomic_DNA"/>
</dbReference>
<sequence length="518" mass="60595">MPQYIRYFLTLVLLSICYASSLASDLVEAKEDDFKIKGFHLDLRIQVMTPDALKSFAEEMKSFGLNTLVVEWEGTFPFEKHATISNKYSYSKLEIEDFINHCEKLDIKVIPLQQSLGHVEYILRNPRYSHLKEDRKDISQICPLKTEESKELFTDLFQELVETHNSEFIHIGGDETYLLGHCELCSQKAREVGKSKLFVDHMKMVTNIVIEMGKIPLMWADIILKYPEAAAELPKETIFVDWNYGWKINHFGDIPKLQKLGFSFWGSPSIRSHPDNWYVTDWSTHFKNQRDFIPHARANNYKGIVMTSWSTTGLYGFTWDVGYDVVDMVQIRNTYPMSGFRILISSYAESLKNDKPIDPKIYVLKYANERFGLNDDDALKLWSFLHFPPELIVNGKPERSKDIEEMRINFGKVRNELALVAPRYNEKEFDHFKLMADLRMHYLEYKEIEAFYNSEAYSPDMNHTLSSKLETLLEDSKKLSERFTSLNKGFLYDAELDEQNILRAQQIQVLYSRISKKK</sequence>
<keyword evidence="3" id="KW-0732">Signal</keyword>
<accession>A0ABV8ERR5</accession>
<organism evidence="5 6">
    <name type="scientific">Belliella kenyensis</name>
    <dbReference type="NCBI Taxonomy" id="1472724"/>
    <lineage>
        <taxon>Bacteria</taxon>
        <taxon>Pseudomonadati</taxon>
        <taxon>Bacteroidota</taxon>
        <taxon>Cytophagia</taxon>
        <taxon>Cytophagales</taxon>
        <taxon>Cyclobacteriaceae</taxon>
        <taxon>Belliella</taxon>
    </lineage>
</organism>
<comment type="similarity">
    <text evidence="1">Belongs to the glycosyl hydrolase 20 family.</text>
</comment>
<evidence type="ECO:0000256" key="3">
    <source>
        <dbReference type="SAM" id="SignalP"/>
    </source>
</evidence>
<name>A0ABV8ERR5_9BACT</name>
<proteinExistence type="inferred from homology"/>
<protein>
    <submittedName>
        <fullName evidence="5">Family 20 glycosylhydrolase</fullName>
    </submittedName>
</protein>
<reference evidence="6" key="1">
    <citation type="journal article" date="2019" name="Int. J. Syst. Evol. Microbiol.">
        <title>The Global Catalogue of Microorganisms (GCM) 10K type strain sequencing project: providing services to taxonomists for standard genome sequencing and annotation.</title>
        <authorList>
            <consortium name="The Broad Institute Genomics Platform"/>
            <consortium name="The Broad Institute Genome Sequencing Center for Infectious Disease"/>
            <person name="Wu L."/>
            <person name="Ma J."/>
        </authorList>
    </citation>
    <scope>NUCLEOTIDE SEQUENCE [LARGE SCALE GENOMIC DNA]</scope>
    <source>
        <strain evidence="6">CECT 8551</strain>
    </source>
</reference>
<comment type="caution">
    <text evidence="5">The sequence shown here is derived from an EMBL/GenBank/DDBJ whole genome shotgun (WGS) entry which is preliminary data.</text>
</comment>
<keyword evidence="2" id="KW-0378">Hydrolase</keyword>
<dbReference type="Proteomes" id="UP001595766">
    <property type="component" value="Unassembled WGS sequence"/>
</dbReference>
<dbReference type="PANTHER" id="PTHR21040:SF8">
    <property type="entry name" value="BCDNA.GH04120"/>
    <property type="match status" value="1"/>
</dbReference>
<gene>
    <name evidence="5" type="ORF">ACFOUP_15675</name>
</gene>
<dbReference type="PANTHER" id="PTHR21040">
    <property type="entry name" value="BCDNA.GH04120"/>
    <property type="match status" value="1"/>
</dbReference>